<sequence>MEDNTQMEITDNDFLRQYEGRKGDLLARIEYAEQDRKIFLTKLIIPEEVEDDVDFRNEFIKAVFDSIRENKDVKVVPTHPKIAGFVRRYRNIYKDMLPVGIAI</sequence>
<dbReference type="EMBL" id="CP019344">
    <property type="protein sequence ID" value="ARN77209.1"/>
    <property type="molecule type" value="Genomic_DNA"/>
</dbReference>
<dbReference type="OrthoDB" id="1149100at2"/>
<dbReference type="GO" id="GO:0016740">
    <property type="term" value="F:transferase activity"/>
    <property type="evidence" value="ECO:0007669"/>
    <property type="project" value="UniProtKB-KW"/>
</dbReference>
<dbReference type="RefSeq" id="WP_085766016.1">
    <property type="nucleotide sequence ID" value="NZ_CP019344.1"/>
</dbReference>
<keyword evidence="1" id="KW-0808">Transferase</keyword>
<dbReference type="Proteomes" id="UP000193431">
    <property type="component" value="Chromosome"/>
</dbReference>
<evidence type="ECO:0000313" key="2">
    <source>
        <dbReference type="Proteomes" id="UP000193431"/>
    </source>
</evidence>
<protein>
    <submittedName>
        <fullName evidence="1">N-acetyltransferase</fullName>
    </submittedName>
</protein>
<dbReference type="Gene3D" id="3.40.630.30">
    <property type="match status" value="1"/>
</dbReference>
<keyword evidence="2" id="KW-1185">Reference proteome</keyword>
<organism evidence="1 2">
    <name type="scientific">Nonlabens spongiae</name>
    <dbReference type="NCBI Taxonomy" id="331648"/>
    <lineage>
        <taxon>Bacteria</taxon>
        <taxon>Pseudomonadati</taxon>
        <taxon>Bacteroidota</taxon>
        <taxon>Flavobacteriia</taxon>
        <taxon>Flavobacteriales</taxon>
        <taxon>Flavobacteriaceae</taxon>
        <taxon>Nonlabens</taxon>
    </lineage>
</organism>
<dbReference type="AlphaFoldDB" id="A0A1W6MIB9"/>
<reference evidence="1 2" key="1">
    <citation type="submission" date="2016-11" db="EMBL/GenBank/DDBJ databases">
        <title>Trade-off between light-utilization and light-protection in marine flavobacteria.</title>
        <authorList>
            <person name="Kumagai Y."/>
        </authorList>
    </citation>
    <scope>NUCLEOTIDE SEQUENCE [LARGE SCALE GENOMIC DNA]</scope>
    <source>
        <strain evidence="1 2">JCM 13191</strain>
    </source>
</reference>
<proteinExistence type="predicted"/>
<dbReference type="STRING" id="331648.BST97_04000"/>
<gene>
    <name evidence="1" type="ORF">BST97_04000</name>
</gene>
<evidence type="ECO:0000313" key="1">
    <source>
        <dbReference type="EMBL" id="ARN77209.1"/>
    </source>
</evidence>
<name>A0A1W6MIB9_9FLAO</name>
<accession>A0A1W6MIB9</accession>